<keyword evidence="2" id="KW-0436">Ligase</keyword>
<accession>A0A561BGM6</accession>
<dbReference type="Pfam" id="PF00501">
    <property type="entry name" value="AMP-binding"/>
    <property type="match status" value="1"/>
</dbReference>
<dbReference type="GO" id="GO:0006629">
    <property type="term" value="P:lipid metabolic process"/>
    <property type="evidence" value="ECO:0007669"/>
    <property type="project" value="InterPro"/>
</dbReference>
<dbReference type="GO" id="GO:0005524">
    <property type="term" value="F:ATP binding"/>
    <property type="evidence" value="ECO:0007669"/>
    <property type="project" value="UniProtKB-KW"/>
</dbReference>
<evidence type="ECO:0000259" key="6">
    <source>
        <dbReference type="Pfam" id="PF16177"/>
    </source>
</evidence>
<dbReference type="InterPro" id="IPR005914">
    <property type="entry name" value="Acac_CoA_synth"/>
</dbReference>
<dbReference type="InterPro" id="IPR045851">
    <property type="entry name" value="AMP-bd_C_sf"/>
</dbReference>
<feature type="domain" description="Acetyl-coenzyme A synthetase N-terminal" evidence="6">
    <location>
        <begin position="48"/>
        <end position="101"/>
    </location>
</feature>
<evidence type="ECO:0000256" key="3">
    <source>
        <dbReference type="ARBA" id="ARBA00022741"/>
    </source>
</evidence>
<evidence type="ECO:0000256" key="2">
    <source>
        <dbReference type="ARBA" id="ARBA00022598"/>
    </source>
</evidence>
<comment type="caution">
    <text evidence="7">The sequence shown here is derived from an EMBL/GenBank/DDBJ whole genome shotgun (WGS) entry which is preliminary data.</text>
</comment>
<keyword evidence="4" id="KW-0067">ATP-binding</keyword>
<comment type="similarity">
    <text evidence="1">Belongs to the ATP-dependent AMP-binding enzyme family.</text>
</comment>
<dbReference type="SUPFAM" id="SSF56801">
    <property type="entry name" value="Acetyl-CoA synthetase-like"/>
    <property type="match status" value="1"/>
</dbReference>
<dbReference type="Gene3D" id="3.40.50.12780">
    <property type="entry name" value="N-terminal domain of ligase-like"/>
    <property type="match status" value="1"/>
</dbReference>
<dbReference type="GO" id="GO:0030729">
    <property type="term" value="F:acetoacetate-CoA ligase activity"/>
    <property type="evidence" value="ECO:0007669"/>
    <property type="project" value="InterPro"/>
</dbReference>
<gene>
    <name evidence="7" type="ORF">FB547_10879</name>
</gene>
<reference evidence="7 8" key="1">
    <citation type="submission" date="2019-06" db="EMBL/GenBank/DDBJ databases">
        <title>Sorghum-associated microbial communities from plants grown in Nebraska, USA.</title>
        <authorList>
            <person name="Schachtman D."/>
        </authorList>
    </citation>
    <scope>NUCLEOTIDE SEQUENCE [LARGE SCALE GENOMIC DNA]</scope>
    <source>
        <strain evidence="7 8">T529</strain>
    </source>
</reference>
<name>A0A561BGM6_9BURK</name>
<dbReference type="InterPro" id="IPR000873">
    <property type="entry name" value="AMP-dep_synth/lig_dom"/>
</dbReference>
<dbReference type="NCBIfam" id="TIGR01217">
    <property type="entry name" value="ac_ac_CoA_syn"/>
    <property type="match status" value="1"/>
</dbReference>
<evidence type="ECO:0000313" key="8">
    <source>
        <dbReference type="Proteomes" id="UP000319722"/>
    </source>
</evidence>
<dbReference type="Gene3D" id="3.30.300.30">
    <property type="match status" value="1"/>
</dbReference>
<dbReference type="EMBL" id="VIVL01000008">
    <property type="protein sequence ID" value="TWD78024.1"/>
    <property type="molecule type" value="Genomic_DNA"/>
</dbReference>
<keyword evidence="3" id="KW-0547">Nucleotide-binding</keyword>
<evidence type="ECO:0000256" key="1">
    <source>
        <dbReference type="ARBA" id="ARBA00006432"/>
    </source>
</evidence>
<dbReference type="InterPro" id="IPR042099">
    <property type="entry name" value="ANL_N_sf"/>
</dbReference>
<dbReference type="PANTHER" id="PTHR42921:SF1">
    <property type="entry name" value="ACETOACETYL-COA SYNTHETASE"/>
    <property type="match status" value="1"/>
</dbReference>
<evidence type="ECO:0000313" key="7">
    <source>
        <dbReference type="EMBL" id="TWD78024.1"/>
    </source>
</evidence>
<dbReference type="PANTHER" id="PTHR42921">
    <property type="entry name" value="ACETOACETYL-COA SYNTHETASE"/>
    <property type="match status" value="1"/>
</dbReference>
<protein>
    <submittedName>
        <fullName evidence="7">Acetoacetyl-CoA synthetase</fullName>
    </submittedName>
</protein>
<dbReference type="NCBIfam" id="NF002937">
    <property type="entry name" value="PRK03584.1"/>
    <property type="match status" value="1"/>
</dbReference>
<dbReference type="Pfam" id="PF16177">
    <property type="entry name" value="ACAS_N"/>
    <property type="match status" value="1"/>
</dbReference>
<feature type="domain" description="AMP-dependent synthetase/ligase" evidence="5">
    <location>
        <begin position="112"/>
        <end position="486"/>
    </location>
</feature>
<dbReference type="Proteomes" id="UP000319722">
    <property type="component" value="Unassembled WGS sequence"/>
</dbReference>
<proteinExistence type="inferred from homology"/>
<dbReference type="OrthoDB" id="9766486at2"/>
<dbReference type="InterPro" id="IPR032387">
    <property type="entry name" value="ACAS_N"/>
</dbReference>
<dbReference type="AlphaFoldDB" id="A0A561BGM6"/>
<dbReference type="PROSITE" id="PS00455">
    <property type="entry name" value="AMP_BINDING"/>
    <property type="match status" value="1"/>
</dbReference>
<sequence>MTTHPEITSHTALDAPLWTPAPDRKARALITLFEAWLDRERGLRFEDYEALWQWSVTDLEGFWSAVLAFFELPLRTPYERILSSDDMPGARWFEGAQLNLVDQVFRHAHLASPAIVFESEASGTGAVSWDELKRQVASVAQALRDLGVQQGDRVAGYLPNIPQAVVAFLAAASLGAVWSLCAPDMGPVSVGDRFRQIEPKVLVAVDGYRFGGKPFDRRGALDEILRELPTVTGILWIPHLDAAAHPPGQATGRTTVRWQEAIACVTAWQPAALPADHPLWILYSSGTTGLPKAIVHGHGGVLANGMVNMVLHGDLHPGERVFWAANTSWMVWNAHVMGLLGGATLVLYDGAVTGAGAEPDWGHLWKLAGRLGIHVFGAGAAIHHACLKAGIVPREIADLRQLHTVSSTGSPLSPEACDWLYSAVKQDLWLNIVSGGTDIAGGFLVGLPSLPVYTGEMQCRTLGACVQAWNEAGQPVLDEVGELVCTRPLPSMPLYFWGDEGNRRYLESYFETFKDSRGRNVWRHGDWLRLAPRPEATAGVIYGRSDATINRQGVRMGTSELYRVVQGITEVLDSLVVDLEYLGRDSYMALFIQLRPGIELDEPLAQRIRQALRTGLSARHVPNEIVQVSAIPKTITGKKLELPVKKLLLGHALEKVVSRDALAEPGSIDWYVDFAQRYRRRIG</sequence>
<dbReference type="RefSeq" id="WP_145745801.1">
    <property type="nucleotide sequence ID" value="NZ_VIVL01000008.1"/>
</dbReference>
<organism evidence="7 8">
    <name type="scientific">Variovorax beijingensis</name>
    <dbReference type="NCBI Taxonomy" id="2496117"/>
    <lineage>
        <taxon>Bacteria</taxon>
        <taxon>Pseudomonadati</taxon>
        <taxon>Pseudomonadota</taxon>
        <taxon>Betaproteobacteria</taxon>
        <taxon>Burkholderiales</taxon>
        <taxon>Comamonadaceae</taxon>
        <taxon>Variovorax</taxon>
    </lineage>
</organism>
<evidence type="ECO:0000259" key="5">
    <source>
        <dbReference type="Pfam" id="PF00501"/>
    </source>
</evidence>
<dbReference type="InterPro" id="IPR020845">
    <property type="entry name" value="AMP-binding_CS"/>
</dbReference>
<evidence type="ECO:0000256" key="4">
    <source>
        <dbReference type="ARBA" id="ARBA00022840"/>
    </source>
</evidence>